<accession>A0A243GAF5</accession>
<keyword evidence="1" id="KW-0472">Membrane</keyword>
<dbReference type="RefSeq" id="WP_060629706.1">
    <property type="nucleotide sequence ID" value="NZ_NFEL01000052.1"/>
</dbReference>
<keyword evidence="1" id="KW-0812">Transmembrane</keyword>
<evidence type="ECO:0000256" key="1">
    <source>
        <dbReference type="SAM" id="Phobius"/>
    </source>
</evidence>
<dbReference type="EMBL" id="NFEL01000052">
    <property type="protein sequence ID" value="OUA04253.1"/>
    <property type="molecule type" value="Genomic_DNA"/>
</dbReference>
<evidence type="ECO:0008006" key="4">
    <source>
        <dbReference type="Google" id="ProtNLM"/>
    </source>
</evidence>
<organism evidence="2 3">
    <name type="scientific">Bacillus thuringiensis subsp. finitimus</name>
    <dbReference type="NCBI Taxonomy" id="29337"/>
    <lineage>
        <taxon>Bacteria</taxon>
        <taxon>Bacillati</taxon>
        <taxon>Bacillota</taxon>
        <taxon>Bacilli</taxon>
        <taxon>Bacillales</taxon>
        <taxon>Bacillaceae</taxon>
        <taxon>Bacillus</taxon>
        <taxon>Bacillus cereus group</taxon>
    </lineage>
</organism>
<dbReference type="Proteomes" id="UP000195030">
    <property type="component" value="Unassembled WGS sequence"/>
</dbReference>
<dbReference type="AlphaFoldDB" id="A0A243GAF5"/>
<name>A0A243GAF5_BACTF</name>
<reference evidence="2 3" key="1">
    <citation type="submission" date="2016-10" db="EMBL/GenBank/DDBJ databases">
        <title>Comparative genomics of Bacillus thuringiensis reveals a path to pathogens against multiple invertebrate hosts.</title>
        <authorList>
            <person name="Zheng J."/>
            <person name="Gao Q."/>
            <person name="Liu H."/>
            <person name="Peng D."/>
            <person name="Ruan L."/>
            <person name="Sun M."/>
        </authorList>
    </citation>
    <scope>NUCLEOTIDE SEQUENCE [LARGE SCALE GENOMIC DNA]</scope>
    <source>
        <strain evidence="2">CTC</strain>
    </source>
</reference>
<evidence type="ECO:0000313" key="3">
    <source>
        <dbReference type="Proteomes" id="UP000195030"/>
    </source>
</evidence>
<gene>
    <name evidence="2" type="ORF">BK772_28225</name>
</gene>
<evidence type="ECO:0000313" key="2">
    <source>
        <dbReference type="EMBL" id="OUA04253.1"/>
    </source>
</evidence>
<feature type="transmembrane region" description="Helical" evidence="1">
    <location>
        <begin position="109"/>
        <end position="133"/>
    </location>
</feature>
<comment type="caution">
    <text evidence="2">The sequence shown here is derived from an EMBL/GenBank/DDBJ whole genome shotgun (WGS) entry which is preliminary data.</text>
</comment>
<keyword evidence="1" id="KW-1133">Transmembrane helix</keyword>
<feature type="transmembrane region" description="Helical" evidence="1">
    <location>
        <begin position="78"/>
        <end position="103"/>
    </location>
</feature>
<proteinExistence type="predicted"/>
<dbReference type="Pfam" id="PF22564">
    <property type="entry name" value="HAAS"/>
    <property type="match status" value="1"/>
</dbReference>
<feature type="transmembrane region" description="Helical" evidence="1">
    <location>
        <begin position="145"/>
        <end position="165"/>
    </location>
</feature>
<protein>
    <recommendedName>
        <fullName evidence="4">DUF1700 domain-containing protein</fullName>
    </recommendedName>
</protein>
<sequence length="187" mass="21247">MNKNEFLEQLSSSLRNMPNVEKKDIISEYETHFISGKQDGKSEEEISKKLGNPKTIAKELTVSYTISNADNKRSFKNIITALFSVMSLSVLNFTFIIIAFFVLLFLLPILLALIIATPVLIISPILLIGLGFFKGFHQISYSDVYNVFIAFCGGLLISVISYQMVKHLYALLVKYLKWNVAILQRHY</sequence>